<reference evidence="1" key="1">
    <citation type="submission" date="2022-11" db="EMBL/GenBank/DDBJ databases">
        <title>Chromosome-level genome of Pogonophryne albipinna.</title>
        <authorList>
            <person name="Jo E."/>
        </authorList>
    </citation>
    <scope>NUCLEOTIDE SEQUENCE</scope>
    <source>
        <strain evidence="1">SGF0006</strain>
        <tissue evidence="1">Muscle</tissue>
    </source>
</reference>
<proteinExistence type="predicted"/>
<comment type="caution">
    <text evidence="1">The sequence shown here is derived from an EMBL/GenBank/DDBJ whole genome shotgun (WGS) entry which is preliminary data.</text>
</comment>
<name>A0AAD6B6Y1_9TELE</name>
<dbReference type="EMBL" id="JAPTMU010000008">
    <property type="protein sequence ID" value="KAJ4939216.1"/>
    <property type="molecule type" value="Genomic_DNA"/>
</dbReference>
<protein>
    <submittedName>
        <fullName evidence="1">Uncharacterized protein</fullName>
    </submittedName>
</protein>
<organism evidence="1 2">
    <name type="scientific">Pogonophryne albipinna</name>
    <dbReference type="NCBI Taxonomy" id="1090488"/>
    <lineage>
        <taxon>Eukaryota</taxon>
        <taxon>Metazoa</taxon>
        <taxon>Chordata</taxon>
        <taxon>Craniata</taxon>
        <taxon>Vertebrata</taxon>
        <taxon>Euteleostomi</taxon>
        <taxon>Actinopterygii</taxon>
        <taxon>Neopterygii</taxon>
        <taxon>Teleostei</taxon>
        <taxon>Neoteleostei</taxon>
        <taxon>Acanthomorphata</taxon>
        <taxon>Eupercaria</taxon>
        <taxon>Perciformes</taxon>
        <taxon>Notothenioidei</taxon>
        <taxon>Pogonophryne</taxon>
    </lineage>
</organism>
<evidence type="ECO:0000313" key="1">
    <source>
        <dbReference type="EMBL" id="KAJ4939216.1"/>
    </source>
</evidence>
<accession>A0AAD6B6Y1</accession>
<keyword evidence="2" id="KW-1185">Reference proteome</keyword>
<sequence>MAYPSANHFKIARLGNGASVASKIRYLQEYHNRVQHNIYPVPSGTDIANTLKYFSQTLLSILSRTGRKENQEASNLAVPMTMCLFPVPFPLTPSLRPQVSSINPTVTRSLLYSVLRDAPSDRGGQGQQSRDAQLSEYPSLDYQGLYVTLVTLLDLVPLLQHGQHGESRPSAPLFVIIIPEPPGLHEATAAFLASFVTGGEKSC</sequence>
<evidence type="ECO:0000313" key="2">
    <source>
        <dbReference type="Proteomes" id="UP001219934"/>
    </source>
</evidence>
<dbReference type="PANTHER" id="PTHR21696">
    <property type="entry name" value="PROTEIN UNC-79 HOMOLOG"/>
    <property type="match status" value="1"/>
</dbReference>
<dbReference type="InterPro" id="IPR024855">
    <property type="entry name" value="UNC79"/>
</dbReference>
<dbReference type="PANTHER" id="PTHR21696:SF2">
    <property type="entry name" value="PROTEIN UNC-79 HOMOLOG"/>
    <property type="match status" value="1"/>
</dbReference>
<dbReference type="Proteomes" id="UP001219934">
    <property type="component" value="Unassembled WGS sequence"/>
</dbReference>
<gene>
    <name evidence="1" type="ORF">JOQ06_028672</name>
</gene>
<dbReference type="AlphaFoldDB" id="A0AAD6B6Y1"/>